<evidence type="ECO:0008006" key="12">
    <source>
        <dbReference type="Google" id="ProtNLM"/>
    </source>
</evidence>
<dbReference type="Gene3D" id="3.30.70.270">
    <property type="match status" value="1"/>
</dbReference>
<dbReference type="RefSeq" id="XP_038063006.1">
    <property type="nucleotide sequence ID" value="XM_038207078.1"/>
</dbReference>
<dbReference type="CDD" id="cd01647">
    <property type="entry name" value="RT_LTR"/>
    <property type="match status" value="1"/>
</dbReference>
<proteinExistence type="predicted"/>
<keyword evidence="4" id="KW-0255">Endonuclease</keyword>
<sequence>MDIFEILSETGSTYESGKDALTKYFEPRKNIEYERFVFREAKQLHNETVADYATRLQQLARNCEFHDKDTEVKSQIIHGCKSSKLRRHALRESELILVKLLTTARTYDLSEVQANGMEQHTQPSRDSTNRVTTTKSHTRNRESIKGPHALNPDTLYPVGTAERLRAHSKTAVAYETSHVNSTFFVTKTTKDTLISFIHVIIHVAYNLQPDDPPKLADKLMNQYADRFTGIGMLKNIQCKLHEDKTVQLIALPHCRIPYHVRKKVENELEKLLCLDIIAQVRNEPTSWVPPIHVVEKPHRPGEIRMCVDMRNVNTAIKRERHITPTIDVILAQVNGSTVFSKFDVNAGYHQVELAPESRHLTVFSTHKGLFCYKRLNFGVCSAAEVFQDAISSALRGLAGTLNISDDILVFGRTQQERDARLAACLQRLRECNPTLNKDKCRFGKSRVEYSGHVFSSTGISPDKKKVDAIQNVSEPTNASEVRSFLGMITNFIVITDHKPLVPLFNNPHSNAPTRIERWLLKLQEYNFTVEYQQEKLNPADYMSRHPHEQPRTTSRKQRLAEEHVNFISANAVPEFVTFDTIRTATRKDPVFQSAIDALTTHSWDTLLKNPHSQQTLATL</sequence>
<keyword evidence="2" id="KW-0548">Nucleotidyltransferase</keyword>
<keyword evidence="6" id="KW-0695">RNA-directed DNA polymerase</keyword>
<keyword evidence="11" id="KW-1185">Reference proteome</keyword>
<dbReference type="EnsemblMetazoa" id="XM_038207078.1">
    <property type="protein sequence ID" value="XP_038063006.1"/>
    <property type="gene ID" value="LOC119733689"/>
</dbReference>
<dbReference type="GO" id="GO:0003964">
    <property type="term" value="F:RNA-directed DNA polymerase activity"/>
    <property type="evidence" value="ECO:0007669"/>
    <property type="project" value="UniProtKB-KW"/>
</dbReference>
<evidence type="ECO:0000256" key="7">
    <source>
        <dbReference type="SAM" id="MobiDB-lite"/>
    </source>
</evidence>
<evidence type="ECO:0000256" key="5">
    <source>
        <dbReference type="ARBA" id="ARBA00022801"/>
    </source>
</evidence>
<evidence type="ECO:0000256" key="1">
    <source>
        <dbReference type="ARBA" id="ARBA00022679"/>
    </source>
</evidence>
<keyword evidence="1" id="KW-0808">Transferase</keyword>
<evidence type="ECO:0000256" key="2">
    <source>
        <dbReference type="ARBA" id="ARBA00022695"/>
    </source>
</evidence>
<feature type="region of interest" description="Disordered" evidence="7">
    <location>
        <begin position="115"/>
        <end position="152"/>
    </location>
</feature>
<dbReference type="SUPFAM" id="SSF56672">
    <property type="entry name" value="DNA/RNA polymerases"/>
    <property type="match status" value="1"/>
</dbReference>
<organism evidence="10 11">
    <name type="scientific">Patiria miniata</name>
    <name type="common">Bat star</name>
    <name type="synonym">Asterina miniata</name>
    <dbReference type="NCBI Taxonomy" id="46514"/>
    <lineage>
        <taxon>Eukaryota</taxon>
        <taxon>Metazoa</taxon>
        <taxon>Echinodermata</taxon>
        <taxon>Eleutherozoa</taxon>
        <taxon>Asterozoa</taxon>
        <taxon>Asteroidea</taxon>
        <taxon>Valvatacea</taxon>
        <taxon>Valvatida</taxon>
        <taxon>Asterinidae</taxon>
        <taxon>Patiria</taxon>
    </lineage>
</organism>
<name>A0A914AHJ9_PATMI</name>
<evidence type="ECO:0000313" key="10">
    <source>
        <dbReference type="EnsemblMetazoa" id="XP_038063006.1"/>
    </source>
</evidence>
<dbReference type="GO" id="GO:0004519">
    <property type="term" value="F:endonuclease activity"/>
    <property type="evidence" value="ECO:0007669"/>
    <property type="project" value="UniProtKB-KW"/>
</dbReference>
<protein>
    <recommendedName>
        <fullName evidence="12">Reverse transcriptase</fullName>
    </recommendedName>
</protein>
<dbReference type="Pfam" id="PF00078">
    <property type="entry name" value="RVT_1"/>
    <property type="match status" value="1"/>
</dbReference>
<dbReference type="GO" id="GO:0016787">
    <property type="term" value="F:hydrolase activity"/>
    <property type="evidence" value="ECO:0007669"/>
    <property type="project" value="UniProtKB-KW"/>
</dbReference>
<evidence type="ECO:0000259" key="8">
    <source>
        <dbReference type="Pfam" id="PF00078"/>
    </source>
</evidence>
<dbReference type="Pfam" id="PF17917">
    <property type="entry name" value="RT_RNaseH"/>
    <property type="match status" value="1"/>
</dbReference>
<dbReference type="InterPro" id="IPR050951">
    <property type="entry name" value="Retrovirus_Pol_polyprotein"/>
</dbReference>
<dbReference type="OrthoDB" id="10053045at2759"/>
<feature type="domain" description="Reverse transcriptase RNase H-like" evidence="9">
    <location>
        <begin position="482"/>
        <end position="525"/>
    </location>
</feature>
<evidence type="ECO:0000256" key="4">
    <source>
        <dbReference type="ARBA" id="ARBA00022759"/>
    </source>
</evidence>
<dbReference type="AlphaFoldDB" id="A0A914AHJ9"/>
<dbReference type="PANTHER" id="PTHR37984:SF11">
    <property type="entry name" value="INTEGRASE CATALYTIC DOMAIN-CONTAINING PROTEIN"/>
    <property type="match status" value="1"/>
</dbReference>
<dbReference type="InterPro" id="IPR000477">
    <property type="entry name" value="RT_dom"/>
</dbReference>
<accession>A0A914AHJ9</accession>
<dbReference type="PANTHER" id="PTHR37984">
    <property type="entry name" value="PROTEIN CBG26694"/>
    <property type="match status" value="1"/>
</dbReference>
<keyword evidence="3" id="KW-0540">Nuclease</keyword>
<evidence type="ECO:0000256" key="6">
    <source>
        <dbReference type="ARBA" id="ARBA00022918"/>
    </source>
</evidence>
<dbReference type="Proteomes" id="UP000887568">
    <property type="component" value="Unplaced"/>
</dbReference>
<dbReference type="InterPro" id="IPR043502">
    <property type="entry name" value="DNA/RNA_pol_sf"/>
</dbReference>
<dbReference type="OMA" id="ARNCEFH"/>
<evidence type="ECO:0000256" key="3">
    <source>
        <dbReference type="ARBA" id="ARBA00022722"/>
    </source>
</evidence>
<feature type="domain" description="Reverse transcriptase" evidence="8">
    <location>
        <begin position="296"/>
        <end position="453"/>
    </location>
</feature>
<evidence type="ECO:0000313" key="11">
    <source>
        <dbReference type="Proteomes" id="UP000887568"/>
    </source>
</evidence>
<feature type="compositionally biased region" description="Polar residues" evidence="7">
    <location>
        <begin position="115"/>
        <end position="135"/>
    </location>
</feature>
<dbReference type="InterPro" id="IPR041373">
    <property type="entry name" value="RT_RNaseH"/>
</dbReference>
<dbReference type="GeneID" id="119733689"/>
<evidence type="ECO:0000259" key="9">
    <source>
        <dbReference type="Pfam" id="PF17917"/>
    </source>
</evidence>
<dbReference type="InterPro" id="IPR043128">
    <property type="entry name" value="Rev_trsase/Diguanyl_cyclase"/>
</dbReference>
<dbReference type="Gene3D" id="3.10.10.10">
    <property type="entry name" value="HIV Type 1 Reverse Transcriptase, subunit A, domain 1"/>
    <property type="match status" value="1"/>
</dbReference>
<reference evidence="10" key="1">
    <citation type="submission" date="2022-11" db="UniProtKB">
        <authorList>
            <consortium name="EnsemblMetazoa"/>
        </authorList>
    </citation>
    <scope>IDENTIFICATION</scope>
</reference>
<keyword evidence="5" id="KW-0378">Hydrolase</keyword>